<dbReference type="PANTHER" id="PTHR45774">
    <property type="entry name" value="BTB/POZ DOMAIN-CONTAINING"/>
    <property type="match status" value="1"/>
</dbReference>
<dbReference type="EMBL" id="JAIWYP010000008">
    <property type="protein sequence ID" value="KAH3790317.1"/>
    <property type="molecule type" value="Genomic_DNA"/>
</dbReference>
<evidence type="ECO:0000259" key="1">
    <source>
        <dbReference type="SMART" id="SM00875"/>
    </source>
</evidence>
<dbReference type="Proteomes" id="UP000828390">
    <property type="component" value="Unassembled WGS sequence"/>
</dbReference>
<accession>A0A9D4F1Y0</accession>
<dbReference type="SMART" id="SM00875">
    <property type="entry name" value="BACK"/>
    <property type="match status" value="1"/>
</dbReference>
<dbReference type="Pfam" id="PF07707">
    <property type="entry name" value="BACK"/>
    <property type="match status" value="1"/>
</dbReference>
<name>A0A9D4F1Y0_DREPO</name>
<gene>
    <name evidence="2" type="ORF">DPMN_168515</name>
</gene>
<protein>
    <recommendedName>
        <fullName evidence="1">BACK domain-containing protein</fullName>
    </recommendedName>
</protein>
<sequence>MDLNMDPDNVCTILDQAIIFDCADLRSKCLKYITRESKNVFKSESFLEITQAGLKEIVQLCQFNASEIDIYLACKQWASQRCATAGIQQPGRAIRKELGEEVISLIRFPAMTLDEMSDVVALDDVLTNEEKVSVFRTIIKKQNLSKFIDEPRKLASKKCMFYRCKTIASPWAYNGGQDGLSFMVSEDCVLSALDMFLPEIEGAVEGILEILEGTSIVHKQKLKLAYSAGLKHELVPLGTDITLRQRMIYSVRQRVNGPNVHRCYLTEPRVSVNGMTMTFCDLKVGTSDNGTSVTNGQFYGFELKLFVDDDCGERGEILHTFSGASGGCEGINPKANV</sequence>
<dbReference type="Gene3D" id="2.60.120.820">
    <property type="entry name" value="PHR domain"/>
    <property type="match status" value="1"/>
</dbReference>
<reference evidence="2" key="1">
    <citation type="journal article" date="2019" name="bioRxiv">
        <title>The Genome of the Zebra Mussel, Dreissena polymorpha: A Resource for Invasive Species Research.</title>
        <authorList>
            <person name="McCartney M.A."/>
            <person name="Auch B."/>
            <person name="Kono T."/>
            <person name="Mallez S."/>
            <person name="Zhang Y."/>
            <person name="Obille A."/>
            <person name="Becker A."/>
            <person name="Abrahante J.E."/>
            <person name="Garbe J."/>
            <person name="Badalamenti J.P."/>
            <person name="Herman A."/>
            <person name="Mangelson H."/>
            <person name="Liachko I."/>
            <person name="Sullivan S."/>
            <person name="Sone E.D."/>
            <person name="Koren S."/>
            <person name="Silverstein K.A.T."/>
            <person name="Beckman K.B."/>
            <person name="Gohl D.M."/>
        </authorList>
    </citation>
    <scope>NUCLEOTIDE SEQUENCE</scope>
    <source>
        <strain evidence="2">Duluth1</strain>
        <tissue evidence="2">Whole animal</tissue>
    </source>
</reference>
<dbReference type="PANTHER" id="PTHR45774:SF3">
    <property type="entry name" value="BTB (POZ) DOMAIN-CONTAINING 2B-RELATED"/>
    <property type="match status" value="1"/>
</dbReference>
<evidence type="ECO:0000313" key="2">
    <source>
        <dbReference type="EMBL" id="KAH3790317.1"/>
    </source>
</evidence>
<comment type="caution">
    <text evidence="2">The sequence shown here is derived from an EMBL/GenBank/DDBJ whole genome shotgun (WGS) entry which is preliminary data.</text>
</comment>
<dbReference type="InterPro" id="IPR038648">
    <property type="entry name" value="PHR_sf"/>
</dbReference>
<dbReference type="InterPro" id="IPR011705">
    <property type="entry name" value="BACK"/>
</dbReference>
<dbReference type="Pfam" id="PF08005">
    <property type="entry name" value="PHR"/>
    <property type="match status" value="1"/>
</dbReference>
<proteinExistence type="predicted"/>
<evidence type="ECO:0000313" key="3">
    <source>
        <dbReference type="Proteomes" id="UP000828390"/>
    </source>
</evidence>
<reference evidence="2" key="2">
    <citation type="submission" date="2020-11" db="EMBL/GenBank/DDBJ databases">
        <authorList>
            <person name="McCartney M.A."/>
            <person name="Auch B."/>
            <person name="Kono T."/>
            <person name="Mallez S."/>
            <person name="Becker A."/>
            <person name="Gohl D.M."/>
            <person name="Silverstein K.A.T."/>
            <person name="Koren S."/>
            <person name="Bechman K.B."/>
            <person name="Herman A."/>
            <person name="Abrahante J.E."/>
            <person name="Garbe J."/>
        </authorList>
    </citation>
    <scope>NUCLEOTIDE SEQUENCE</scope>
    <source>
        <strain evidence="2">Duluth1</strain>
        <tissue evidence="2">Whole animal</tissue>
    </source>
</reference>
<keyword evidence="3" id="KW-1185">Reference proteome</keyword>
<dbReference type="AlphaFoldDB" id="A0A9D4F1Y0"/>
<dbReference type="InterPro" id="IPR012983">
    <property type="entry name" value="PHR"/>
</dbReference>
<dbReference type="Gene3D" id="1.25.40.420">
    <property type="match status" value="1"/>
</dbReference>
<feature type="domain" description="BACK" evidence="1">
    <location>
        <begin position="10"/>
        <end position="121"/>
    </location>
</feature>
<organism evidence="2 3">
    <name type="scientific">Dreissena polymorpha</name>
    <name type="common">Zebra mussel</name>
    <name type="synonym">Mytilus polymorpha</name>
    <dbReference type="NCBI Taxonomy" id="45954"/>
    <lineage>
        <taxon>Eukaryota</taxon>
        <taxon>Metazoa</taxon>
        <taxon>Spiralia</taxon>
        <taxon>Lophotrochozoa</taxon>
        <taxon>Mollusca</taxon>
        <taxon>Bivalvia</taxon>
        <taxon>Autobranchia</taxon>
        <taxon>Heteroconchia</taxon>
        <taxon>Euheterodonta</taxon>
        <taxon>Imparidentia</taxon>
        <taxon>Neoheterodontei</taxon>
        <taxon>Myida</taxon>
        <taxon>Dreissenoidea</taxon>
        <taxon>Dreissenidae</taxon>
        <taxon>Dreissena</taxon>
    </lineage>
</organism>